<evidence type="ECO:0000256" key="1">
    <source>
        <dbReference type="PROSITE-ProRule" id="PRU00108"/>
    </source>
</evidence>
<dbReference type="InterPro" id="IPR042223">
    <property type="entry name" value="SEBOX"/>
</dbReference>
<dbReference type="SUPFAM" id="SSF46689">
    <property type="entry name" value="Homeodomain-like"/>
    <property type="match status" value="1"/>
</dbReference>
<name>A0A9D3RX35_ANGAN</name>
<accession>A0A9D3RX35</accession>
<gene>
    <name evidence="5" type="ORF">ANANG_G00165720</name>
</gene>
<dbReference type="PROSITE" id="PS50071">
    <property type="entry name" value="HOMEOBOX_2"/>
    <property type="match status" value="1"/>
</dbReference>
<feature type="region of interest" description="Disordered" evidence="3">
    <location>
        <begin position="33"/>
        <end position="61"/>
    </location>
</feature>
<feature type="domain" description="Homeobox" evidence="4">
    <location>
        <begin position="53"/>
        <end position="100"/>
    </location>
</feature>
<organism evidence="5 6">
    <name type="scientific">Anguilla anguilla</name>
    <name type="common">European freshwater eel</name>
    <name type="synonym">Muraena anguilla</name>
    <dbReference type="NCBI Taxonomy" id="7936"/>
    <lineage>
        <taxon>Eukaryota</taxon>
        <taxon>Metazoa</taxon>
        <taxon>Chordata</taxon>
        <taxon>Craniata</taxon>
        <taxon>Vertebrata</taxon>
        <taxon>Euteleostomi</taxon>
        <taxon>Actinopterygii</taxon>
        <taxon>Neopterygii</taxon>
        <taxon>Teleostei</taxon>
        <taxon>Anguilliformes</taxon>
        <taxon>Anguillidae</taxon>
        <taxon>Anguilla</taxon>
    </lineage>
</organism>
<reference evidence="5" key="1">
    <citation type="submission" date="2021-01" db="EMBL/GenBank/DDBJ databases">
        <title>A chromosome-scale assembly of European eel, Anguilla anguilla.</title>
        <authorList>
            <person name="Henkel C."/>
            <person name="Jong-Raadsen S.A."/>
            <person name="Dufour S."/>
            <person name="Weltzien F.-A."/>
            <person name="Palstra A.P."/>
            <person name="Pelster B."/>
            <person name="Spaink H.P."/>
            <person name="Van Den Thillart G.E."/>
            <person name="Jansen H."/>
            <person name="Zahm M."/>
            <person name="Klopp C."/>
            <person name="Cedric C."/>
            <person name="Louis A."/>
            <person name="Berthelot C."/>
            <person name="Parey E."/>
            <person name="Roest Crollius H."/>
            <person name="Montfort J."/>
            <person name="Robinson-Rechavi M."/>
            <person name="Bucao C."/>
            <person name="Bouchez O."/>
            <person name="Gislard M."/>
            <person name="Lluch J."/>
            <person name="Milhes M."/>
            <person name="Lampietro C."/>
            <person name="Lopez Roques C."/>
            <person name="Donnadieu C."/>
            <person name="Braasch I."/>
            <person name="Desvignes T."/>
            <person name="Postlethwait J."/>
            <person name="Bobe J."/>
            <person name="Guiguen Y."/>
            <person name="Dirks R."/>
        </authorList>
    </citation>
    <scope>NUCLEOTIDE SEQUENCE</scope>
    <source>
        <strain evidence="5">Tag_6206</strain>
        <tissue evidence="5">Liver</tissue>
    </source>
</reference>
<dbReference type="EMBL" id="JAFIRN010000008">
    <property type="protein sequence ID" value="KAG5844736.1"/>
    <property type="molecule type" value="Genomic_DNA"/>
</dbReference>
<evidence type="ECO:0000313" key="6">
    <source>
        <dbReference type="Proteomes" id="UP001044222"/>
    </source>
</evidence>
<proteinExistence type="predicted"/>
<evidence type="ECO:0000259" key="4">
    <source>
        <dbReference type="PROSITE" id="PS50071"/>
    </source>
</evidence>
<dbReference type="CDD" id="cd00086">
    <property type="entry name" value="homeodomain"/>
    <property type="match status" value="1"/>
</dbReference>
<feature type="region of interest" description="Disordered" evidence="3">
    <location>
        <begin position="96"/>
        <end position="154"/>
    </location>
</feature>
<dbReference type="PANTHER" id="PTHR47777">
    <property type="entry name" value="HOMEOBOX PROTEIN SEBOX"/>
    <property type="match status" value="1"/>
</dbReference>
<dbReference type="AlphaFoldDB" id="A0A9D3RX35"/>
<dbReference type="Proteomes" id="UP001044222">
    <property type="component" value="Chromosome 8"/>
</dbReference>
<keyword evidence="1 2" id="KW-0371">Homeobox</keyword>
<evidence type="ECO:0000313" key="5">
    <source>
        <dbReference type="EMBL" id="KAG5844736.1"/>
    </source>
</evidence>
<comment type="subcellular location">
    <subcellularLocation>
        <location evidence="1 2">Nucleus</location>
    </subcellularLocation>
</comment>
<sequence length="260" mass="28360">MAHGLDYAWHGSNIEAFFLQREPASVLPQQKNDHLVDSSNGCRDTPRGVGTRAPRRRKRTTFSKAQLRDLEETFALTHYPHLKLKESLASLTGLPESKIQPTGVTPGWISRDTPPDLSASTSPVPAHLAVHSVPDSPRPVQSPQLSGKEQSAPCWSECGTPPQGPAHWGISPWQSGAQAVPGGSGAVSSAEGRGNRAVHRHGEADQTVPSQFPQLQYHHRADWGSQRAPALDEIQELCLHSYDFSLTDLEFSAALMDYLL</sequence>
<evidence type="ECO:0000256" key="2">
    <source>
        <dbReference type="RuleBase" id="RU000682"/>
    </source>
</evidence>
<dbReference type="GO" id="GO:0005634">
    <property type="term" value="C:nucleus"/>
    <property type="evidence" value="ECO:0007669"/>
    <property type="project" value="UniProtKB-SubCell"/>
</dbReference>
<feature type="compositionally biased region" description="Polar residues" evidence="3">
    <location>
        <begin position="139"/>
        <end position="149"/>
    </location>
</feature>
<dbReference type="PANTHER" id="PTHR47777:SF1">
    <property type="entry name" value="HOMEOBOX PROTEIN SEBOX"/>
    <property type="match status" value="1"/>
</dbReference>
<dbReference type="Pfam" id="PF00046">
    <property type="entry name" value="Homeodomain"/>
    <property type="match status" value="1"/>
</dbReference>
<comment type="caution">
    <text evidence="5">The sequence shown here is derived from an EMBL/GenBank/DDBJ whole genome shotgun (WGS) entry which is preliminary data.</text>
</comment>
<evidence type="ECO:0000256" key="3">
    <source>
        <dbReference type="SAM" id="MobiDB-lite"/>
    </source>
</evidence>
<dbReference type="GO" id="GO:0003677">
    <property type="term" value="F:DNA binding"/>
    <property type="evidence" value="ECO:0007669"/>
    <property type="project" value="UniProtKB-UniRule"/>
</dbReference>
<keyword evidence="1 2" id="KW-0238">DNA-binding</keyword>
<feature type="DNA-binding region" description="Homeobox" evidence="1">
    <location>
        <begin position="55"/>
        <end position="101"/>
    </location>
</feature>
<dbReference type="InterPro" id="IPR009057">
    <property type="entry name" value="Homeodomain-like_sf"/>
</dbReference>
<keyword evidence="6" id="KW-1185">Reference proteome</keyword>
<protein>
    <recommendedName>
        <fullName evidence="4">Homeobox domain-containing protein</fullName>
    </recommendedName>
</protein>
<keyword evidence="1 2" id="KW-0539">Nucleus</keyword>
<dbReference type="InterPro" id="IPR001356">
    <property type="entry name" value="HD"/>
</dbReference>
<dbReference type="SMART" id="SM00389">
    <property type="entry name" value="HOX"/>
    <property type="match status" value="1"/>
</dbReference>
<dbReference type="Gene3D" id="1.10.10.60">
    <property type="entry name" value="Homeodomain-like"/>
    <property type="match status" value="1"/>
</dbReference>